<dbReference type="Proteomes" id="UP001241758">
    <property type="component" value="Unassembled WGS sequence"/>
</dbReference>
<feature type="coiled-coil region" evidence="1">
    <location>
        <begin position="286"/>
        <end position="313"/>
    </location>
</feature>
<evidence type="ECO:0000313" key="3">
    <source>
        <dbReference type="EMBL" id="MDI6104930.1"/>
    </source>
</evidence>
<dbReference type="RefSeq" id="WP_282766375.1">
    <property type="nucleotide sequence ID" value="NZ_JASCTH010000038.1"/>
</dbReference>
<keyword evidence="1" id="KW-0175">Coiled coil</keyword>
<dbReference type="InterPro" id="IPR011990">
    <property type="entry name" value="TPR-like_helical_dom_sf"/>
</dbReference>
<protein>
    <submittedName>
        <fullName evidence="3">CHAT domain-containing protein</fullName>
    </submittedName>
</protein>
<dbReference type="InterPro" id="IPR024983">
    <property type="entry name" value="CHAT_dom"/>
</dbReference>
<dbReference type="EMBL" id="JASCTH010000038">
    <property type="protein sequence ID" value="MDI6104930.1"/>
    <property type="molecule type" value="Genomic_DNA"/>
</dbReference>
<gene>
    <name evidence="3" type="ORF">QLQ12_40725</name>
</gene>
<dbReference type="Gene3D" id="1.25.40.10">
    <property type="entry name" value="Tetratricopeptide repeat domain"/>
    <property type="match status" value="1"/>
</dbReference>
<name>A0ABT6WZA6_9ACTN</name>
<dbReference type="PANTHER" id="PTHR10098:SF108">
    <property type="entry name" value="TETRATRICOPEPTIDE REPEAT PROTEIN 28"/>
    <property type="match status" value="1"/>
</dbReference>
<dbReference type="PANTHER" id="PTHR10098">
    <property type="entry name" value="RAPSYN-RELATED"/>
    <property type="match status" value="1"/>
</dbReference>
<feature type="domain" description="CHAT" evidence="2">
    <location>
        <begin position="624"/>
        <end position="868"/>
    </location>
</feature>
<dbReference type="Pfam" id="PF12770">
    <property type="entry name" value="CHAT"/>
    <property type="match status" value="1"/>
</dbReference>
<dbReference type="InterPro" id="IPR019734">
    <property type="entry name" value="TPR_rpt"/>
</dbReference>
<reference evidence="3 4" key="1">
    <citation type="submission" date="2023-05" db="EMBL/GenBank/DDBJ databases">
        <title>Actinoplanes sp. NEAU-A12 genome sequencing.</title>
        <authorList>
            <person name="Wang Z.-S."/>
        </authorList>
    </citation>
    <scope>NUCLEOTIDE SEQUENCE [LARGE SCALE GENOMIC DNA]</scope>
    <source>
        <strain evidence="3 4">NEAU-A12</strain>
    </source>
</reference>
<sequence>MVAEIAADAAEALRLAAVEPARARQLALAALRAARAAGDRRAQSVAQRALGVAAMQLRDLGEAVTRLRESVAVARRAGATELAGEARTSLASALVLSGAAGPAFRQIKTALRELHGVPAARAQVQQAAILQELGRVDEALNALRPALPVLRRAGDPQWEVRALNNRSLLHIERRAFAAAEADLLTVVDLCTRHGLDLPRAYAEQNLGCLRASRGEVPAALASFDRAEEHYRRLGLEVGSLLEDRARTLLSVRLVGEARATAEAAVLAYARQKRINLPEAQLLLSTVALVEGDLAAAEEAAQQALREFQRTKRRELLALARHARLQVRIVRDPGSVTPGQARRSADDLARAGWLVPALEARVIAGRLALQRGRPAEARADLMRASRARSAGPVEARSRAWLAEAMLRCADGQRSGALRAVSAGLRLLEEHQATMGATELRAHLTAHRGALARLGVRIALENGRARDVYRWAERRRGVTAVLRPVRPPRDPALADLLADLRATMTEMESGGSAPALVQRQVALERRIRDHCRQTGGCGPGPYHRRHASIADLAAQLGDAALIEYVELDDDLYAVTVIHGRARLHRLGPLTEVVDRLRHLPFALHRLAGEDTTPAGLAAARAVLTRAAATFDRVLLHPLRLTDRPLVVAPSEQLRSLPWSILPSCVGRPVTVTPSARLWLDASRHGDGAPGPVVIVAGPGLRNAHREAESVAQRYPGRVLLLGDAAGAERVATAMAGSRLVHVAAHGTLRSDNPLFSALRLADGPFTVYDLEQLERPPQHVVLAACDAGRGQAVAGEEVLGLTTALLGQGTPTLVAPVIPVPDGQTVTLMEAYHAGLSTGRSPAEALATAQQRTRDTGAPELATAAGFVCLGAGLTPLRF</sequence>
<organism evidence="3 4">
    <name type="scientific">Actinoplanes sandaracinus</name>
    <dbReference type="NCBI Taxonomy" id="3045177"/>
    <lineage>
        <taxon>Bacteria</taxon>
        <taxon>Bacillati</taxon>
        <taxon>Actinomycetota</taxon>
        <taxon>Actinomycetes</taxon>
        <taxon>Micromonosporales</taxon>
        <taxon>Micromonosporaceae</taxon>
        <taxon>Actinoplanes</taxon>
    </lineage>
</organism>
<proteinExistence type="predicted"/>
<dbReference type="SMART" id="SM00028">
    <property type="entry name" value="TPR"/>
    <property type="match status" value="6"/>
</dbReference>
<accession>A0ABT6WZA6</accession>
<evidence type="ECO:0000256" key="1">
    <source>
        <dbReference type="SAM" id="Coils"/>
    </source>
</evidence>
<evidence type="ECO:0000313" key="4">
    <source>
        <dbReference type="Proteomes" id="UP001241758"/>
    </source>
</evidence>
<evidence type="ECO:0000259" key="2">
    <source>
        <dbReference type="Pfam" id="PF12770"/>
    </source>
</evidence>
<comment type="caution">
    <text evidence="3">The sequence shown here is derived from an EMBL/GenBank/DDBJ whole genome shotgun (WGS) entry which is preliminary data.</text>
</comment>
<keyword evidence="4" id="KW-1185">Reference proteome</keyword>
<dbReference type="SUPFAM" id="SSF48452">
    <property type="entry name" value="TPR-like"/>
    <property type="match status" value="1"/>
</dbReference>